<dbReference type="InterPro" id="IPR011990">
    <property type="entry name" value="TPR-like_helical_dom_sf"/>
</dbReference>
<proteinExistence type="predicted"/>
<sequence>MSQPRMKKALVAEDNANAQGKEGSRLNRSSMQLANRIDIQLRSVVEFQELFHPDAIALRQKLRVQCESLILKHPKEYGRRAEERLWRKAFYDVIQKLRNHRKLLEDGCDALDGVLRLHLSSAAGYYYHLLTHLQRCYHLGLENLLSWGISPHQAVDGDPETISWAVKACQRCLIYLGDIARYQSDLEGADAVKLAERFYSEAAMINPDIGMPQNQLGTLAGTRSYGCEGAYFYLRCLFSKEVFEGAEGNLLRIFEKNRSLVHRIKELPLDEPRPNERIKRFLVYFLYLQDVLFKHENSPDISTEDTGHLCQSVLQDFNSALSVDVSPSDTQSQVLQNGFTSQENGHQHPDTINGSDGVISGSLMVKLVVMTIATVTRLQSKGAQEYSMAIAFTLSFLSFLIQKCISSFENFSANEHLHPEKPITNGMQNDSQVLNGSSAAMSKNENSFPLFNANSDSSEVRKLKRTLQHRRRRRRRKNVDYSFDSYSGSGSDSEESGEEGSDDSDLSEGGGEGEIFDRMSDESDDVYIESESDDENGNTGSFVNTVSSAKQPEKNVMPKPVDNSVSPHTVGGKPGLKSDIFKQNGISVGKILRADLISDVSDTETESSVASRTELLRDCAESNILKAVAGQKLLPAIKNTVCDSEELSPTQGIPTMQGRLSDANATIGAARNRDKEEFDNCSLGTLLSRLAVLLNMFPTAEQMISAVPVPRRPTWQSVLDETLEKNWVQSRGLPEDMSLLGFTPLNTIHSRLDKKWSRLTRDCHYLEAAVRVQCLRSFGMKLASVEELNSFNWDRKALRFIGPQQMTEPGKQQATEKHHRTTPVHGNHDRRSRVMKAMAQQLLQSEVAALESNLKTAPSSSSTVYVVPDATALCTQLHLLRRLVTTERMVIIIPIQVISALDELKKYDSGAREATKYLEQEFKRGNRWIRAQKEDETLDSGKRRGRYEDVAVWRFGQIVNCCQYFVKETGRGLVTLLTGETSYELPKKGKKKGVTSNGTQATPETVELARSCGVGVESLRAFCSRFFQQSKSVT</sequence>
<dbReference type="PANTHER" id="PTHR15696">
    <property type="entry name" value="SMG-7 SUPPRESSOR WITH MORPHOLOGICAL EFFECT ON GENITALIA PROTEIN 7"/>
    <property type="match status" value="1"/>
</dbReference>
<evidence type="ECO:0000256" key="4">
    <source>
        <dbReference type="ARBA" id="ARBA00023161"/>
    </source>
</evidence>
<dbReference type="InterPro" id="IPR045153">
    <property type="entry name" value="Est1/Ebs1-like"/>
</dbReference>
<comment type="subcellular location">
    <subcellularLocation>
        <location evidence="2">Cytoplasm</location>
    </subcellularLocation>
    <subcellularLocation>
        <location evidence="1">Nucleus</location>
    </subcellularLocation>
</comment>
<dbReference type="Pfam" id="PF13638">
    <property type="entry name" value="PIN_4"/>
    <property type="match status" value="1"/>
</dbReference>
<dbReference type="GO" id="GO:0005697">
    <property type="term" value="C:telomerase holoenzyme complex"/>
    <property type="evidence" value="ECO:0007669"/>
    <property type="project" value="TreeGrafter"/>
</dbReference>
<dbReference type="EMBL" id="JARQWQ010000027">
    <property type="protein sequence ID" value="KAK2563007.1"/>
    <property type="molecule type" value="Genomic_DNA"/>
</dbReference>
<protein>
    <submittedName>
        <fullName evidence="10">Nonsense-mediated mRNA decay factor SMG5</fullName>
    </submittedName>
</protein>
<keyword evidence="3" id="KW-0963">Cytoplasm</keyword>
<feature type="compositionally biased region" description="Polar residues" evidence="6">
    <location>
        <begin position="537"/>
        <end position="550"/>
    </location>
</feature>
<evidence type="ECO:0000313" key="11">
    <source>
        <dbReference type="Proteomes" id="UP001249851"/>
    </source>
</evidence>
<organism evidence="10 11">
    <name type="scientific">Acropora cervicornis</name>
    <name type="common">Staghorn coral</name>
    <dbReference type="NCBI Taxonomy" id="6130"/>
    <lineage>
        <taxon>Eukaryota</taxon>
        <taxon>Metazoa</taxon>
        <taxon>Cnidaria</taxon>
        <taxon>Anthozoa</taxon>
        <taxon>Hexacorallia</taxon>
        <taxon>Scleractinia</taxon>
        <taxon>Astrocoeniina</taxon>
        <taxon>Acroporidae</taxon>
        <taxon>Acropora</taxon>
    </lineage>
</organism>
<name>A0AAD9QKP7_ACRCE</name>
<feature type="region of interest" description="Disordered" evidence="6">
    <location>
        <begin position="459"/>
        <end position="576"/>
    </location>
</feature>
<dbReference type="GO" id="GO:0042162">
    <property type="term" value="F:telomeric DNA binding"/>
    <property type="evidence" value="ECO:0007669"/>
    <property type="project" value="TreeGrafter"/>
</dbReference>
<feature type="compositionally biased region" description="Basic residues" evidence="6">
    <location>
        <begin position="462"/>
        <end position="477"/>
    </location>
</feature>
<evidence type="ECO:0000256" key="1">
    <source>
        <dbReference type="ARBA" id="ARBA00004123"/>
    </source>
</evidence>
<dbReference type="Pfam" id="PF10374">
    <property type="entry name" value="EST1"/>
    <property type="match status" value="1"/>
</dbReference>
<dbReference type="InterPro" id="IPR002716">
    <property type="entry name" value="PIN_dom"/>
</dbReference>
<evidence type="ECO:0000259" key="8">
    <source>
        <dbReference type="Pfam" id="PF10374"/>
    </source>
</evidence>
<feature type="compositionally biased region" description="Acidic residues" evidence="6">
    <location>
        <begin position="522"/>
        <end position="536"/>
    </location>
</feature>
<evidence type="ECO:0000256" key="5">
    <source>
        <dbReference type="ARBA" id="ARBA00023242"/>
    </source>
</evidence>
<dbReference type="InterPro" id="IPR018834">
    <property type="entry name" value="DNA/RNA-bd_Est1-type"/>
</dbReference>
<evidence type="ECO:0000256" key="3">
    <source>
        <dbReference type="ARBA" id="ARBA00022490"/>
    </source>
</evidence>
<feature type="domain" description="Telomerase activating protein Est1-like N-terminal" evidence="8">
    <location>
        <begin position="81"/>
        <end position="186"/>
    </location>
</feature>
<feature type="region of interest" description="Disordered" evidence="6">
    <location>
        <begin position="806"/>
        <end position="830"/>
    </location>
</feature>
<feature type="compositionally biased region" description="Acidic residues" evidence="6">
    <location>
        <begin position="492"/>
        <end position="506"/>
    </location>
</feature>
<feature type="domain" description="DNA/RNA-binding" evidence="7">
    <location>
        <begin position="195"/>
        <end position="415"/>
    </location>
</feature>
<dbReference type="Pfam" id="PF10373">
    <property type="entry name" value="EST1_DNA_bind"/>
    <property type="match status" value="1"/>
</dbReference>
<dbReference type="Gene3D" id="3.40.50.1010">
    <property type="entry name" value="5'-nuclease"/>
    <property type="match status" value="1"/>
</dbReference>
<dbReference type="Proteomes" id="UP001249851">
    <property type="component" value="Unassembled WGS sequence"/>
</dbReference>
<evidence type="ECO:0000256" key="2">
    <source>
        <dbReference type="ARBA" id="ARBA00004496"/>
    </source>
</evidence>
<dbReference type="InterPro" id="IPR019458">
    <property type="entry name" value="Est1-like_N"/>
</dbReference>
<evidence type="ECO:0000259" key="7">
    <source>
        <dbReference type="Pfam" id="PF10373"/>
    </source>
</evidence>
<feature type="domain" description="PIN" evidence="9">
    <location>
        <begin position="867"/>
        <end position="982"/>
    </location>
</feature>
<reference evidence="10" key="2">
    <citation type="journal article" date="2023" name="Science">
        <title>Genomic signatures of disease resistance in endangered staghorn corals.</title>
        <authorList>
            <person name="Vollmer S.V."/>
            <person name="Selwyn J.D."/>
            <person name="Despard B.A."/>
            <person name="Roesel C.L."/>
        </authorList>
    </citation>
    <scope>NUCLEOTIDE SEQUENCE</scope>
    <source>
        <strain evidence="10">K2</strain>
    </source>
</reference>
<gene>
    <name evidence="10" type="ORF">P5673_014013</name>
</gene>
<dbReference type="SUPFAM" id="SSF48452">
    <property type="entry name" value="TPR-like"/>
    <property type="match status" value="1"/>
</dbReference>
<dbReference type="GO" id="GO:0005737">
    <property type="term" value="C:cytoplasm"/>
    <property type="evidence" value="ECO:0007669"/>
    <property type="project" value="UniProtKB-SubCell"/>
</dbReference>
<dbReference type="AlphaFoldDB" id="A0AAD9QKP7"/>
<comment type="caution">
    <text evidence="10">The sequence shown here is derived from an EMBL/GenBank/DDBJ whole genome shotgun (WGS) entry which is preliminary data.</text>
</comment>
<dbReference type="GO" id="GO:0070034">
    <property type="term" value="F:telomerase RNA binding"/>
    <property type="evidence" value="ECO:0007669"/>
    <property type="project" value="TreeGrafter"/>
</dbReference>
<keyword evidence="5" id="KW-0539">Nucleus</keyword>
<evidence type="ECO:0000259" key="9">
    <source>
        <dbReference type="Pfam" id="PF13638"/>
    </source>
</evidence>
<feature type="region of interest" description="Disordered" evidence="6">
    <location>
        <begin position="1"/>
        <end position="27"/>
    </location>
</feature>
<feature type="compositionally biased region" description="Basic residues" evidence="6">
    <location>
        <begin position="817"/>
        <end position="830"/>
    </location>
</feature>
<dbReference type="PANTHER" id="PTHR15696:SF7">
    <property type="entry name" value="NONSENSE-MEDIATED MRNA DECAY FACTOR"/>
    <property type="match status" value="1"/>
</dbReference>
<keyword evidence="4" id="KW-0866">Nonsense-mediated mRNA decay</keyword>
<keyword evidence="11" id="KW-1185">Reference proteome</keyword>
<evidence type="ECO:0000313" key="10">
    <source>
        <dbReference type="EMBL" id="KAK2563007.1"/>
    </source>
</evidence>
<dbReference type="GO" id="GO:0000184">
    <property type="term" value="P:nuclear-transcribed mRNA catabolic process, nonsense-mediated decay"/>
    <property type="evidence" value="ECO:0007669"/>
    <property type="project" value="UniProtKB-KW"/>
</dbReference>
<dbReference type="Gene3D" id="1.25.40.10">
    <property type="entry name" value="Tetratricopeptide repeat domain"/>
    <property type="match status" value="1"/>
</dbReference>
<accession>A0AAD9QKP7</accession>
<evidence type="ECO:0000256" key="6">
    <source>
        <dbReference type="SAM" id="MobiDB-lite"/>
    </source>
</evidence>
<reference evidence="10" key="1">
    <citation type="journal article" date="2023" name="G3 (Bethesda)">
        <title>Whole genome assembly and annotation of the endangered Caribbean coral Acropora cervicornis.</title>
        <authorList>
            <person name="Selwyn J.D."/>
            <person name="Vollmer S.V."/>
        </authorList>
    </citation>
    <scope>NUCLEOTIDE SEQUENCE</scope>
    <source>
        <strain evidence="10">K2</strain>
    </source>
</reference>